<gene>
    <name evidence="3" type="ORF">HZI73_24965</name>
</gene>
<feature type="domain" description="Helix-turn-helix type 11" evidence="1">
    <location>
        <begin position="8"/>
        <end position="58"/>
    </location>
</feature>
<dbReference type="Gene3D" id="1.10.10.10">
    <property type="entry name" value="Winged helix-like DNA-binding domain superfamily/Winged helix DNA-binding domain"/>
    <property type="match status" value="1"/>
</dbReference>
<dbReference type="RefSeq" id="WP_212696053.1">
    <property type="nucleotide sequence ID" value="NZ_CP058649.1"/>
</dbReference>
<evidence type="ECO:0000313" key="4">
    <source>
        <dbReference type="Proteomes" id="UP000683246"/>
    </source>
</evidence>
<dbReference type="InterPro" id="IPR026881">
    <property type="entry name" value="WYL_dom"/>
</dbReference>
<dbReference type="PANTHER" id="PTHR34580">
    <property type="match status" value="1"/>
</dbReference>
<protein>
    <submittedName>
        <fullName evidence="3">YafY family transcriptional regulator</fullName>
    </submittedName>
</protein>
<accession>A0A8J8MPI5</accession>
<feature type="domain" description="WYL" evidence="2">
    <location>
        <begin position="139"/>
        <end position="205"/>
    </location>
</feature>
<dbReference type="InterPro" id="IPR036388">
    <property type="entry name" value="WH-like_DNA-bd_sf"/>
</dbReference>
<dbReference type="PANTHER" id="PTHR34580:SF9">
    <property type="entry name" value="SLL5097 PROTEIN"/>
    <property type="match status" value="1"/>
</dbReference>
<organism evidence="3 4">
    <name type="scientific">Vallitalea pronyensis</name>
    <dbReference type="NCBI Taxonomy" id="1348613"/>
    <lineage>
        <taxon>Bacteria</taxon>
        <taxon>Bacillati</taxon>
        <taxon>Bacillota</taxon>
        <taxon>Clostridia</taxon>
        <taxon>Lachnospirales</taxon>
        <taxon>Vallitaleaceae</taxon>
        <taxon>Vallitalea</taxon>
    </lineage>
</organism>
<dbReference type="InterPro" id="IPR036390">
    <property type="entry name" value="WH_DNA-bd_sf"/>
</dbReference>
<reference evidence="3" key="1">
    <citation type="submission" date="2020-07" db="EMBL/GenBank/DDBJ databases">
        <title>Vallitalea pronyensis genome.</title>
        <authorList>
            <person name="Postec A."/>
        </authorList>
    </citation>
    <scope>NUCLEOTIDE SEQUENCE</scope>
    <source>
        <strain evidence="3">FatNI3</strain>
    </source>
</reference>
<evidence type="ECO:0000259" key="2">
    <source>
        <dbReference type="Pfam" id="PF13280"/>
    </source>
</evidence>
<keyword evidence="4" id="KW-1185">Reference proteome</keyword>
<dbReference type="SUPFAM" id="SSF46785">
    <property type="entry name" value="Winged helix' DNA-binding domain"/>
    <property type="match status" value="1"/>
</dbReference>
<dbReference type="InterPro" id="IPR013196">
    <property type="entry name" value="HTH_11"/>
</dbReference>
<evidence type="ECO:0000259" key="1">
    <source>
        <dbReference type="Pfam" id="PF08279"/>
    </source>
</evidence>
<name>A0A8J8MPI5_9FIRM</name>
<dbReference type="Proteomes" id="UP000683246">
    <property type="component" value="Chromosome"/>
</dbReference>
<dbReference type="KEGG" id="vpy:HZI73_24965"/>
<dbReference type="InterPro" id="IPR051534">
    <property type="entry name" value="CBASS_pafABC_assoc_protein"/>
</dbReference>
<evidence type="ECO:0000313" key="3">
    <source>
        <dbReference type="EMBL" id="QUI25351.1"/>
    </source>
</evidence>
<sequence length="313" mass="36851">MRKSERIYDMMVYLNGKKYFNLKDLMHKYNISKSTALRDIQSLEEIGMPIYSEKGRHGKYVILDNKLLSPIVFTIDEMYALYFSMLTLDDYQTTPFQLNFTTLKQKFQKCLSEKYVDALSKMETILRLQVSKQPNITPFLKDILEAAMYEDVCRVTYTKQEIETCYIVQFYDMRSKYGQWYTTALNYETGNRQVFRCDKIIALEVTRAYQPQPLHALQSCSHTIYKQRGATAFSVNITSKGVDLFYKENYPSMKLHSENGQYRIEGFYNKDEEDFIAKYFIMYGDAITHIEPTALKNLIVSRMALLVNHFKTL</sequence>
<dbReference type="Pfam" id="PF13280">
    <property type="entry name" value="WYL"/>
    <property type="match status" value="1"/>
</dbReference>
<dbReference type="EMBL" id="CP058649">
    <property type="protein sequence ID" value="QUI25351.1"/>
    <property type="molecule type" value="Genomic_DNA"/>
</dbReference>
<proteinExistence type="predicted"/>
<dbReference type="AlphaFoldDB" id="A0A8J8MPI5"/>
<dbReference type="Pfam" id="PF08279">
    <property type="entry name" value="HTH_11"/>
    <property type="match status" value="1"/>
</dbReference>